<accession>A0A225WHZ5</accession>
<dbReference type="EMBL" id="NBNE01000797">
    <property type="protein sequence ID" value="OWZ17182.1"/>
    <property type="molecule type" value="Genomic_DNA"/>
</dbReference>
<keyword evidence="2" id="KW-1185">Reference proteome</keyword>
<proteinExistence type="predicted"/>
<evidence type="ECO:0000313" key="2">
    <source>
        <dbReference type="Proteomes" id="UP000198211"/>
    </source>
</evidence>
<dbReference type="OrthoDB" id="128570at2759"/>
<dbReference type="STRING" id="4795.A0A225WHZ5"/>
<evidence type="ECO:0000313" key="1">
    <source>
        <dbReference type="EMBL" id="OWZ17182.1"/>
    </source>
</evidence>
<dbReference type="Proteomes" id="UP000198211">
    <property type="component" value="Unassembled WGS sequence"/>
</dbReference>
<reference evidence="2" key="1">
    <citation type="submission" date="2017-03" db="EMBL/GenBank/DDBJ databases">
        <title>Phytopthora megakarya and P. palmivora, two closely related causual agents of cacao black pod achieved similar genome size and gene model numbers by different mechanisms.</title>
        <authorList>
            <person name="Ali S."/>
            <person name="Shao J."/>
            <person name="Larry D.J."/>
            <person name="Kronmiller B."/>
            <person name="Shen D."/>
            <person name="Strem M.D."/>
            <person name="Melnick R.L."/>
            <person name="Guiltinan M.J."/>
            <person name="Tyler B.M."/>
            <person name="Meinhardt L.W."/>
            <person name="Bailey B.A."/>
        </authorList>
    </citation>
    <scope>NUCLEOTIDE SEQUENCE [LARGE SCALE GENOMIC DNA]</scope>
    <source>
        <strain evidence="2">zdho120</strain>
    </source>
</reference>
<comment type="caution">
    <text evidence="1">The sequence shown here is derived from an EMBL/GenBank/DDBJ whole genome shotgun (WGS) entry which is preliminary data.</text>
</comment>
<dbReference type="AlphaFoldDB" id="A0A225WHZ5"/>
<gene>
    <name evidence="1" type="ORF">PHMEG_0008914</name>
</gene>
<name>A0A225WHZ5_9STRA</name>
<protein>
    <submittedName>
        <fullName evidence="1">Uncharacterized protein</fullName>
    </submittedName>
</protein>
<sequence>MNGPRAKTSRWSPEVCVFIRRYLESHPCFYFEELRYELQAIYKDSINASDSTICRALRFDLNLIRKVLTKCSRESVPRWRRKYVEKFAVFLPWTRPARLY</sequence>
<organism evidence="1 2">
    <name type="scientific">Phytophthora megakarya</name>
    <dbReference type="NCBI Taxonomy" id="4795"/>
    <lineage>
        <taxon>Eukaryota</taxon>
        <taxon>Sar</taxon>
        <taxon>Stramenopiles</taxon>
        <taxon>Oomycota</taxon>
        <taxon>Peronosporomycetes</taxon>
        <taxon>Peronosporales</taxon>
        <taxon>Peronosporaceae</taxon>
        <taxon>Phytophthora</taxon>
    </lineage>
</organism>